<dbReference type="Proteomes" id="UP001176940">
    <property type="component" value="Unassembled WGS sequence"/>
</dbReference>
<reference evidence="4" key="1">
    <citation type="submission" date="2023-07" db="EMBL/GenBank/DDBJ databases">
        <authorList>
            <person name="Stuckert A."/>
        </authorList>
    </citation>
    <scope>NUCLEOTIDE SEQUENCE</scope>
</reference>
<dbReference type="Pfam" id="PF07654">
    <property type="entry name" value="C1-set"/>
    <property type="match status" value="2"/>
</dbReference>
<evidence type="ECO:0000259" key="3">
    <source>
        <dbReference type="PROSITE" id="PS50835"/>
    </source>
</evidence>
<feature type="domain" description="Ig-like" evidence="3">
    <location>
        <begin position="47"/>
        <end position="121"/>
    </location>
</feature>
<evidence type="ECO:0000256" key="1">
    <source>
        <dbReference type="ARBA" id="ARBA00023319"/>
    </source>
</evidence>
<sequence length="345" mass="38577">MERQAGGVERQPYSIQGTLLVTSRSTFFHRFYMLSLINLEPSVPRYGQPVTLRCQVTNSHPQHITVTWLKGEKPLEKRAGIQKQITEMDGSISCSLQITATALDYGKAYSCSVTYQSVTLKKSHYLPLPDKAPAFSDITVLPERLVAGREAIFTTMISGFTPDIRVKWYKDFNPFSSDVVTTKDPEIGKDFLCHCPSSLKFTPQDSDHLTSIRCEATHSVTKKVYEQLYTLRLSGRTSEHERRPPARPPGSVKTRGIQCLPESPRVGENVTLTCYVDGCCAADSVFSWSKGMFPIDGEIQNMTVGSGSSSTVTFTAQETDRDCTITCEVTYNLQTQEEHFTLKLQ</sequence>
<name>A0ABN9LCL5_9NEOB</name>
<comment type="caution">
    <text evidence="4">The sequence shown here is derived from an EMBL/GenBank/DDBJ whole genome shotgun (WGS) entry which is preliminary data.</text>
</comment>
<evidence type="ECO:0000313" key="4">
    <source>
        <dbReference type="EMBL" id="CAJ0935787.1"/>
    </source>
</evidence>
<dbReference type="InterPro" id="IPR050380">
    <property type="entry name" value="Immune_Resp_Modulators"/>
</dbReference>
<evidence type="ECO:0000256" key="2">
    <source>
        <dbReference type="SAM" id="MobiDB-lite"/>
    </source>
</evidence>
<protein>
    <recommendedName>
        <fullName evidence="3">Ig-like domain-containing protein</fullName>
    </recommendedName>
</protein>
<dbReference type="InterPro" id="IPR036179">
    <property type="entry name" value="Ig-like_dom_sf"/>
</dbReference>
<dbReference type="InterPro" id="IPR003597">
    <property type="entry name" value="Ig_C1-set"/>
</dbReference>
<dbReference type="InterPro" id="IPR013783">
    <property type="entry name" value="Ig-like_fold"/>
</dbReference>
<feature type="domain" description="Ig-like" evidence="3">
    <location>
        <begin position="249"/>
        <end position="343"/>
    </location>
</feature>
<feature type="domain" description="Ig-like" evidence="3">
    <location>
        <begin position="133"/>
        <end position="225"/>
    </location>
</feature>
<dbReference type="Gene3D" id="2.60.40.10">
    <property type="entry name" value="Immunoglobulins"/>
    <property type="match status" value="3"/>
</dbReference>
<keyword evidence="5" id="KW-1185">Reference proteome</keyword>
<dbReference type="InterPro" id="IPR007110">
    <property type="entry name" value="Ig-like_dom"/>
</dbReference>
<accession>A0ABN9LCL5</accession>
<organism evidence="4 5">
    <name type="scientific">Ranitomeya imitator</name>
    <name type="common">mimic poison frog</name>
    <dbReference type="NCBI Taxonomy" id="111125"/>
    <lineage>
        <taxon>Eukaryota</taxon>
        <taxon>Metazoa</taxon>
        <taxon>Chordata</taxon>
        <taxon>Craniata</taxon>
        <taxon>Vertebrata</taxon>
        <taxon>Euteleostomi</taxon>
        <taxon>Amphibia</taxon>
        <taxon>Batrachia</taxon>
        <taxon>Anura</taxon>
        <taxon>Neobatrachia</taxon>
        <taxon>Hyloidea</taxon>
        <taxon>Dendrobatidae</taxon>
        <taxon>Dendrobatinae</taxon>
        <taxon>Ranitomeya</taxon>
    </lineage>
</organism>
<evidence type="ECO:0000313" key="5">
    <source>
        <dbReference type="Proteomes" id="UP001176940"/>
    </source>
</evidence>
<proteinExistence type="predicted"/>
<dbReference type="PANTHER" id="PTHR23411">
    <property type="entry name" value="TAPASIN"/>
    <property type="match status" value="1"/>
</dbReference>
<dbReference type="EMBL" id="CAUEEQ010011671">
    <property type="protein sequence ID" value="CAJ0935787.1"/>
    <property type="molecule type" value="Genomic_DNA"/>
</dbReference>
<dbReference type="CDD" id="cd00098">
    <property type="entry name" value="IgC1"/>
    <property type="match status" value="1"/>
</dbReference>
<dbReference type="SMART" id="SM00407">
    <property type="entry name" value="IGc1"/>
    <property type="match status" value="1"/>
</dbReference>
<gene>
    <name evidence="4" type="ORF">RIMI_LOCUS6478696</name>
</gene>
<dbReference type="SUPFAM" id="SSF48726">
    <property type="entry name" value="Immunoglobulin"/>
    <property type="match status" value="3"/>
</dbReference>
<dbReference type="PROSITE" id="PS50835">
    <property type="entry name" value="IG_LIKE"/>
    <property type="match status" value="3"/>
</dbReference>
<keyword evidence="1" id="KW-0393">Immunoglobulin domain</keyword>
<feature type="region of interest" description="Disordered" evidence="2">
    <location>
        <begin position="235"/>
        <end position="255"/>
    </location>
</feature>